<dbReference type="PANTHER" id="PTHR33375:SF1">
    <property type="entry name" value="CHROMOSOME-PARTITIONING PROTEIN PARB-RELATED"/>
    <property type="match status" value="1"/>
</dbReference>
<name>A0A418WI79_9PROT</name>
<dbReference type="NCBIfam" id="TIGR00180">
    <property type="entry name" value="parB_part"/>
    <property type="match status" value="1"/>
</dbReference>
<dbReference type="Gene3D" id="1.10.10.2830">
    <property type="match status" value="1"/>
</dbReference>
<dbReference type="OrthoDB" id="9802051at2"/>
<evidence type="ECO:0000313" key="6">
    <source>
        <dbReference type="EMBL" id="RJF89652.1"/>
    </source>
</evidence>
<keyword evidence="3" id="KW-0238">DNA-binding</keyword>
<comment type="similarity">
    <text evidence="1">Belongs to the ParB family.</text>
</comment>
<dbReference type="InterPro" id="IPR041468">
    <property type="entry name" value="HTH_ParB/Spo0J"/>
</dbReference>
<dbReference type="FunFam" id="3.90.1530.30:FF:000001">
    <property type="entry name" value="Chromosome partitioning protein ParB"/>
    <property type="match status" value="1"/>
</dbReference>
<dbReference type="GO" id="GO:0007059">
    <property type="term" value="P:chromosome segregation"/>
    <property type="evidence" value="ECO:0007669"/>
    <property type="project" value="UniProtKB-KW"/>
</dbReference>
<dbReference type="Pfam" id="PF23552">
    <property type="entry name" value="ParB_C"/>
    <property type="match status" value="1"/>
</dbReference>
<comment type="caution">
    <text evidence="6">The sequence shown here is derived from an EMBL/GenBank/DDBJ whole genome shotgun (WGS) entry which is preliminary data.</text>
</comment>
<dbReference type="EMBL" id="QYUK01000011">
    <property type="protein sequence ID" value="RJF89652.1"/>
    <property type="molecule type" value="Genomic_DNA"/>
</dbReference>
<dbReference type="Pfam" id="PF02195">
    <property type="entry name" value="ParB_N"/>
    <property type="match status" value="1"/>
</dbReference>
<evidence type="ECO:0000256" key="2">
    <source>
        <dbReference type="ARBA" id="ARBA00022829"/>
    </source>
</evidence>
<accession>A0A418WI79</accession>
<dbReference type="InterPro" id="IPR036086">
    <property type="entry name" value="ParB/Sulfiredoxin_sf"/>
</dbReference>
<keyword evidence="7" id="KW-1185">Reference proteome</keyword>
<dbReference type="GO" id="GO:0005694">
    <property type="term" value="C:chromosome"/>
    <property type="evidence" value="ECO:0007669"/>
    <property type="project" value="TreeGrafter"/>
</dbReference>
<evidence type="ECO:0000256" key="4">
    <source>
        <dbReference type="ARBA" id="ARBA00025472"/>
    </source>
</evidence>
<evidence type="ECO:0000256" key="1">
    <source>
        <dbReference type="ARBA" id="ARBA00006295"/>
    </source>
</evidence>
<dbReference type="Gene3D" id="3.90.1530.30">
    <property type="match status" value="1"/>
</dbReference>
<gene>
    <name evidence="6" type="ORF">D3874_23980</name>
</gene>
<dbReference type="GO" id="GO:0003677">
    <property type="term" value="F:DNA binding"/>
    <property type="evidence" value="ECO:0007669"/>
    <property type="project" value="UniProtKB-KW"/>
</dbReference>
<dbReference type="InterPro" id="IPR050336">
    <property type="entry name" value="Chromosome_partition/occlusion"/>
</dbReference>
<evidence type="ECO:0000256" key="3">
    <source>
        <dbReference type="ARBA" id="ARBA00023125"/>
    </source>
</evidence>
<dbReference type="PANTHER" id="PTHR33375">
    <property type="entry name" value="CHROMOSOME-PARTITIONING PROTEIN PARB-RELATED"/>
    <property type="match status" value="1"/>
</dbReference>
<comment type="function">
    <text evidence="4">Involved in chromosome partition. Localize to both poles of the predivisional cell following completion of DNA replication. Binds to the DNA origin of replication.</text>
</comment>
<dbReference type="SMART" id="SM00470">
    <property type="entry name" value="ParB"/>
    <property type="match status" value="1"/>
</dbReference>
<protein>
    <submittedName>
        <fullName evidence="6">ParB/RepB/Spo0J family partition protein</fullName>
    </submittedName>
</protein>
<organism evidence="6 7">
    <name type="scientific">Oleomonas cavernae</name>
    <dbReference type="NCBI Taxonomy" id="2320859"/>
    <lineage>
        <taxon>Bacteria</taxon>
        <taxon>Pseudomonadati</taxon>
        <taxon>Pseudomonadota</taxon>
        <taxon>Alphaproteobacteria</taxon>
        <taxon>Acetobacterales</taxon>
        <taxon>Acetobacteraceae</taxon>
        <taxon>Oleomonas</taxon>
    </lineage>
</organism>
<dbReference type="SUPFAM" id="SSF110849">
    <property type="entry name" value="ParB/Sulfiredoxin"/>
    <property type="match status" value="1"/>
</dbReference>
<dbReference type="Pfam" id="PF17762">
    <property type="entry name" value="HTH_ParB"/>
    <property type="match status" value="1"/>
</dbReference>
<reference evidence="6 7" key="1">
    <citation type="submission" date="2018-09" db="EMBL/GenBank/DDBJ databases">
        <authorList>
            <person name="Zhu H."/>
        </authorList>
    </citation>
    <scope>NUCLEOTIDE SEQUENCE [LARGE SCALE GENOMIC DNA]</scope>
    <source>
        <strain evidence="6 7">K1W22B-8</strain>
    </source>
</reference>
<evidence type="ECO:0000313" key="7">
    <source>
        <dbReference type="Proteomes" id="UP000284605"/>
    </source>
</evidence>
<feature type="domain" description="ParB-like N-terminal" evidence="5">
    <location>
        <begin position="40"/>
        <end position="131"/>
    </location>
</feature>
<proteinExistence type="inferred from homology"/>
<evidence type="ECO:0000259" key="5">
    <source>
        <dbReference type="SMART" id="SM00470"/>
    </source>
</evidence>
<sequence>MADEGRKKGLGRGLSALMGEVREAVTPAAAAIGEKPRGLRELPIEQVQANPNQPRKRFTPEALEELVASVKTHGILQPILVRRLGPGERYEIIAGERRWRAAQAAQLHTVPVVVKDFTDTEVMEVALVENIQRADLTPIEEAAGYQRLIDEFGQTQDVIAQLVGKSRSHIANTVRLLTLPAPVRDFVDQGRLSAGHARTLIGLPNAVALAAKAVEQGLTVRQMEDLAKKAKAPAAAVPGKPGAPEKDRDTVLLEGDLSAAVGLPVAIAHKGETGGAVTIHYRTLDELDALCRRLSRPDDFPPM</sequence>
<dbReference type="AlphaFoldDB" id="A0A418WI79"/>
<dbReference type="RefSeq" id="WP_119781752.1">
    <property type="nucleotide sequence ID" value="NZ_QYUK01000011.1"/>
</dbReference>
<dbReference type="GO" id="GO:0045881">
    <property type="term" value="P:positive regulation of sporulation resulting in formation of a cellular spore"/>
    <property type="evidence" value="ECO:0007669"/>
    <property type="project" value="TreeGrafter"/>
</dbReference>
<dbReference type="InterPro" id="IPR003115">
    <property type="entry name" value="ParB_N"/>
</dbReference>
<dbReference type="InterPro" id="IPR004437">
    <property type="entry name" value="ParB/RepB/Spo0J"/>
</dbReference>
<dbReference type="Proteomes" id="UP000284605">
    <property type="component" value="Unassembled WGS sequence"/>
</dbReference>
<dbReference type="InterPro" id="IPR057240">
    <property type="entry name" value="ParB_dimer_C"/>
</dbReference>
<dbReference type="FunFam" id="1.10.10.2830:FF:000001">
    <property type="entry name" value="Chromosome partitioning protein ParB"/>
    <property type="match status" value="1"/>
</dbReference>
<dbReference type="CDD" id="cd16393">
    <property type="entry name" value="SPO0J_N"/>
    <property type="match status" value="1"/>
</dbReference>
<keyword evidence="2" id="KW-0159">Chromosome partition</keyword>